<protein>
    <submittedName>
        <fullName evidence="2">NDxxF motif lipoprotein</fullName>
    </submittedName>
</protein>
<reference evidence="2 3" key="1">
    <citation type="journal article" date="2024" name="Pathogens">
        <title>Staphylococcus hsinchuensis sp. nov., Isolated from Soymilk.</title>
        <authorList>
            <person name="Wang Y.T."/>
            <person name="Lin Y.C."/>
            <person name="Hsieh Y.H."/>
            <person name="Lin Y.T."/>
            <person name="Hamada M."/>
            <person name="Chen C.C."/>
            <person name="Liou J.S."/>
            <person name="Lee A.Y."/>
            <person name="Zhang W.L."/>
            <person name="Chen Y.T."/>
            <person name="Huang C.H."/>
        </authorList>
    </citation>
    <scope>NUCLEOTIDE SEQUENCE [LARGE SCALE GENOMIC DNA]</scope>
    <source>
        <strain evidence="2 3">H164</strain>
    </source>
</reference>
<dbReference type="InterPro" id="IPR047903">
    <property type="entry name" value="NDxxF_lipo"/>
</dbReference>
<dbReference type="RefSeq" id="WP_342610467.1">
    <property type="nucleotide sequence ID" value="NZ_CP128355.1"/>
</dbReference>
<keyword evidence="1" id="KW-0732">Signal</keyword>
<dbReference type="NCBIfam" id="NF033193">
    <property type="entry name" value="lipo_NDxxF"/>
    <property type="match status" value="1"/>
</dbReference>
<accession>A0ABZ3EF59</accession>
<dbReference type="EMBL" id="CP128355">
    <property type="protein sequence ID" value="XAF71007.1"/>
    <property type="molecule type" value="Genomic_DNA"/>
</dbReference>
<evidence type="ECO:0000313" key="2">
    <source>
        <dbReference type="EMBL" id="XAF71007.1"/>
    </source>
</evidence>
<dbReference type="PROSITE" id="PS51257">
    <property type="entry name" value="PROKAR_LIPOPROTEIN"/>
    <property type="match status" value="1"/>
</dbReference>
<feature type="chain" id="PRO_5045899631" evidence="1">
    <location>
        <begin position="24"/>
        <end position="203"/>
    </location>
</feature>
<dbReference type="Proteomes" id="UP001436297">
    <property type="component" value="Chromosome"/>
</dbReference>
<name>A0ABZ3EF59_9STAP</name>
<proteinExistence type="predicted"/>
<sequence>MNAKKIFILVVISFLLLGLTACGNSGETSKKETSNKKNELPTIPKKVFSSDENNKKISKKEIRSSISEYLDTYHALFKNIEHLSSKDKLNKSELKKLNDLTEMNNKNDNNFSNYVKNNDLPKGYKDGSLKTKDYVTSSNQYLKKLNNQVQKINKNSDSDNLSTKDIAKIDRINKQYKKEVNGKKQKEVEKFLRDKNIKTKAFK</sequence>
<keyword evidence="3" id="KW-1185">Reference proteome</keyword>
<evidence type="ECO:0000256" key="1">
    <source>
        <dbReference type="SAM" id="SignalP"/>
    </source>
</evidence>
<gene>
    <name evidence="2" type="ORF">QQM35_02480</name>
</gene>
<organism evidence="2 3">
    <name type="scientific">Staphylococcus hsinchuensis</name>
    <dbReference type="NCBI Taxonomy" id="3051183"/>
    <lineage>
        <taxon>Bacteria</taxon>
        <taxon>Bacillati</taxon>
        <taxon>Bacillota</taxon>
        <taxon>Bacilli</taxon>
        <taxon>Bacillales</taxon>
        <taxon>Staphylococcaceae</taxon>
        <taxon>Staphylococcus</taxon>
    </lineage>
</organism>
<evidence type="ECO:0000313" key="3">
    <source>
        <dbReference type="Proteomes" id="UP001436297"/>
    </source>
</evidence>
<feature type="signal peptide" evidence="1">
    <location>
        <begin position="1"/>
        <end position="23"/>
    </location>
</feature>
<keyword evidence="2" id="KW-0449">Lipoprotein</keyword>